<evidence type="ECO:0000259" key="10">
    <source>
        <dbReference type="PROSITE" id="PS51195"/>
    </source>
</evidence>
<comment type="caution">
    <text evidence="11">The sequence shown here is derived from an EMBL/GenBank/DDBJ whole genome shotgun (WGS) entry which is preliminary data.</text>
</comment>
<dbReference type="GO" id="GO:0005829">
    <property type="term" value="C:cytosol"/>
    <property type="evidence" value="ECO:0007669"/>
    <property type="project" value="TreeGrafter"/>
</dbReference>
<sequence>MNFDDLGLAPKLTARLTEMGLTDPTPIQAEAIPKALQGRDVLGLAQTGTGKTLAFGLPLVQALTSQGKAPAPGRATALILAPTRELARQIAEALESLTKGSHLKVALVVGGNSLNRQSERMKRGADLLIATPGRLMDLIERRAVSLSETRYLVLDEADQMLDMGFIHVLRKLVPMLPDDRHTMLFSATLPREMESLAASYLNSPARVQVSAPGLPADRIAQGVHFVEKVDKPALLAELLSGHIGDRALVFSRTKHGAERLMKWLVKGGFDAASIHGNKSQGQRDRALNAFRSGSVTVLVATDVAARGIDIPGVAHVYNLDLPEVADTYVHRIGRTARAGAEGKATAFCAPDEMGSLEDIEKRLGIDLPTEGGTRWPSSRPAPRGRGKAPRTEAKTGGQRRRRPNRNRSRKAA</sequence>
<organism evidence="11 12">
    <name type="scientific">Histidinibacterium aquaticum</name>
    <dbReference type="NCBI Taxonomy" id="2613962"/>
    <lineage>
        <taxon>Bacteria</taxon>
        <taxon>Pseudomonadati</taxon>
        <taxon>Pseudomonadota</taxon>
        <taxon>Alphaproteobacteria</taxon>
        <taxon>Rhodobacterales</taxon>
        <taxon>Paracoccaceae</taxon>
        <taxon>Histidinibacterium</taxon>
    </lineage>
</organism>
<keyword evidence="3 11" id="KW-0347">Helicase</keyword>
<proteinExistence type="inferred from homology"/>
<comment type="similarity">
    <text evidence="5">Belongs to the DEAD box helicase family.</text>
</comment>
<evidence type="ECO:0000256" key="1">
    <source>
        <dbReference type="ARBA" id="ARBA00022741"/>
    </source>
</evidence>
<keyword evidence="2" id="KW-0378">Hydrolase</keyword>
<evidence type="ECO:0000256" key="3">
    <source>
        <dbReference type="ARBA" id="ARBA00022806"/>
    </source>
</evidence>
<evidence type="ECO:0000256" key="4">
    <source>
        <dbReference type="ARBA" id="ARBA00022840"/>
    </source>
</evidence>
<dbReference type="PROSITE" id="PS51192">
    <property type="entry name" value="HELICASE_ATP_BIND_1"/>
    <property type="match status" value="1"/>
</dbReference>
<dbReference type="Pfam" id="PF00270">
    <property type="entry name" value="DEAD"/>
    <property type="match status" value="1"/>
</dbReference>
<evidence type="ECO:0000313" key="11">
    <source>
        <dbReference type="EMBL" id="KAA9006676.1"/>
    </source>
</evidence>
<evidence type="ECO:0000256" key="5">
    <source>
        <dbReference type="ARBA" id="ARBA00038437"/>
    </source>
</evidence>
<feature type="domain" description="Helicase C-terminal" evidence="9">
    <location>
        <begin position="230"/>
        <end position="380"/>
    </location>
</feature>
<name>A0A5J5GEL1_9RHOB</name>
<dbReference type="InterPro" id="IPR001650">
    <property type="entry name" value="Helicase_C-like"/>
</dbReference>
<evidence type="ECO:0000256" key="6">
    <source>
        <dbReference type="PROSITE-ProRule" id="PRU00552"/>
    </source>
</evidence>
<feature type="domain" description="DEAD-box RNA helicase Q" evidence="10">
    <location>
        <begin position="1"/>
        <end position="29"/>
    </location>
</feature>
<dbReference type="GO" id="GO:0003724">
    <property type="term" value="F:RNA helicase activity"/>
    <property type="evidence" value="ECO:0007669"/>
    <property type="project" value="InterPro"/>
</dbReference>
<dbReference type="Proteomes" id="UP000326554">
    <property type="component" value="Unassembled WGS sequence"/>
</dbReference>
<dbReference type="GO" id="GO:0003676">
    <property type="term" value="F:nucleic acid binding"/>
    <property type="evidence" value="ECO:0007669"/>
    <property type="project" value="InterPro"/>
</dbReference>
<dbReference type="CDD" id="cd18787">
    <property type="entry name" value="SF2_C_DEAD"/>
    <property type="match status" value="1"/>
</dbReference>
<feature type="short sequence motif" description="Q motif" evidence="6">
    <location>
        <begin position="1"/>
        <end position="29"/>
    </location>
</feature>
<dbReference type="PROSITE" id="PS51195">
    <property type="entry name" value="Q_MOTIF"/>
    <property type="match status" value="1"/>
</dbReference>
<dbReference type="InterPro" id="IPR044742">
    <property type="entry name" value="DEAD/DEAH_RhlB"/>
</dbReference>
<dbReference type="PROSITE" id="PS51194">
    <property type="entry name" value="HELICASE_CTER"/>
    <property type="match status" value="1"/>
</dbReference>
<evidence type="ECO:0000313" key="12">
    <source>
        <dbReference type="Proteomes" id="UP000326554"/>
    </source>
</evidence>
<dbReference type="Gene3D" id="3.40.50.300">
    <property type="entry name" value="P-loop containing nucleotide triphosphate hydrolases"/>
    <property type="match status" value="2"/>
</dbReference>
<feature type="domain" description="Helicase ATP-binding" evidence="8">
    <location>
        <begin position="32"/>
        <end position="207"/>
    </location>
</feature>
<reference evidence="11 12" key="1">
    <citation type="submission" date="2019-09" db="EMBL/GenBank/DDBJ databases">
        <authorList>
            <person name="Park J.-S."/>
            <person name="Choi H.-J."/>
        </authorList>
    </citation>
    <scope>NUCLEOTIDE SEQUENCE [LARGE SCALE GENOMIC DNA]</scope>
    <source>
        <strain evidence="11 12">176SS1-4</strain>
    </source>
</reference>
<feature type="region of interest" description="Disordered" evidence="7">
    <location>
        <begin position="362"/>
        <end position="412"/>
    </location>
</feature>
<evidence type="ECO:0000259" key="8">
    <source>
        <dbReference type="PROSITE" id="PS51192"/>
    </source>
</evidence>
<keyword evidence="1" id="KW-0547">Nucleotide-binding</keyword>
<dbReference type="GO" id="GO:0005524">
    <property type="term" value="F:ATP binding"/>
    <property type="evidence" value="ECO:0007669"/>
    <property type="project" value="UniProtKB-KW"/>
</dbReference>
<dbReference type="SUPFAM" id="SSF52540">
    <property type="entry name" value="P-loop containing nucleoside triphosphate hydrolases"/>
    <property type="match status" value="1"/>
</dbReference>
<evidence type="ECO:0000259" key="9">
    <source>
        <dbReference type="PROSITE" id="PS51194"/>
    </source>
</evidence>
<dbReference type="SMART" id="SM00490">
    <property type="entry name" value="HELICc"/>
    <property type="match status" value="1"/>
</dbReference>
<dbReference type="InterPro" id="IPR014001">
    <property type="entry name" value="Helicase_ATP-bd"/>
</dbReference>
<gene>
    <name evidence="11" type="ORF">F3S47_12880</name>
</gene>
<feature type="compositionally biased region" description="Basic residues" evidence="7">
    <location>
        <begin position="397"/>
        <end position="412"/>
    </location>
</feature>
<dbReference type="InterPro" id="IPR011545">
    <property type="entry name" value="DEAD/DEAH_box_helicase_dom"/>
</dbReference>
<dbReference type="InterPro" id="IPR050079">
    <property type="entry name" value="DEAD_box_RNA_helicase"/>
</dbReference>
<dbReference type="AlphaFoldDB" id="A0A5J5GEL1"/>
<dbReference type="RefSeq" id="WP_150445694.1">
    <property type="nucleotide sequence ID" value="NZ_VYQE01000004.1"/>
</dbReference>
<dbReference type="GO" id="GO:0016787">
    <property type="term" value="F:hydrolase activity"/>
    <property type="evidence" value="ECO:0007669"/>
    <property type="project" value="UniProtKB-KW"/>
</dbReference>
<dbReference type="EMBL" id="VYQE01000004">
    <property type="protein sequence ID" value="KAA9006676.1"/>
    <property type="molecule type" value="Genomic_DNA"/>
</dbReference>
<evidence type="ECO:0000256" key="7">
    <source>
        <dbReference type="SAM" id="MobiDB-lite"/>
    </source>
</evidence>
<keyword evidence="12" id="KW-1185">Reference proteome</keyword>
<dbReference type="CDD" id="cd00268">
    <property type="entry name" value="DEADc"/>
    <property type="match status" value="1"/>
</dbReference>
<protein>
    <submittedName>
        <fullName evidence="11">DEAD/DEAH box helicase</fullName>
    </submittedName>
</protein>
<dbReference type="SMART" id="SM00487">
    <property type="entry name" value="DEXDc"/>
    <property type="match status" value="1"/>
</dbReference>
<dbReference type="PANTHER" id="PTHR47959:SF13">
    <property type="entry name" value="ATP-DEPENDENT RNA HELICASE RHLE"/>
    <property type="match status" value="1"/>
</dbReference>
<evidence type="ECO:0000256" key="2">
    <source>
        <dbReference type="ARBA" id="ARBA00022801"/>
    </source>
</evidence>
<dbReference type="InterPro" id="IPR027417">
    <property type="entry name" value="P-loop_NTPase"/>
</dbReference>
<dbReference type="Pfam" id="PF00271">
    <property type="entry name" value="Helicase_C"/>
    <property type="match status" value="1"/>
</dbReference>
<accession>A0A5J5GEL1</accession>
<dbReference type="PANTHER" id="PTHR47959">
    <property type="entry name" value="ATP-DEPENDENT RNA HELICASE RHLE-RELATED"/>
    <property type="match status" value="1"/>
</dbReference>
<dbReference type="InterPro" id="IPR014014">
    <property type="entry name" value="RNA_helicase_DEAD_Q_motif"/>
</dbReference>
<keyword evidence="4" id="KW-0067">ATP-binding</keyword>